<evidence type="ECO:0000256" key="3">
    <source>
        <dbReference type="SAM" id="SignalP"/>
    </source>
</evidence>
<reference evidence="4" key="1">
    <citation type="submission" date="2024-07" db="EMBL/GenBank/DDBJ databases">
        <authorList>
            <person name="Yu S.T."/>
        </authorList>
    </citation>
    <scope>NUCLEOTIDE SEQUENCE</scope>
    <source>
        <strain evidence="4">R41</strain>
    </source>
</reference>
<keyword evidence="3" id="KW-0732">Signal</keyword>
<proteinExistence type="predicted"/>
<protein>
    <submittedName>
        <fullName evidence="4">LAETG motif-containing sortase-dependent surface protein</fullName>
    </submittedName>
</protein>
<feature type="transmembrane region" description="Helical" evidence="2">
    <location>
        <begin position="173"/>
        <end position="192"/>
    </location>
</feature>
<dbReference type="RefSeq" id="WP_369250962.1">
    <property type="nucleotide sequence ID" value="NZ_CP163443.1"/>
</dbReference>
<keyword evidence="2" id="KW-1133">Transmembrane helix</keyword>
<evidence type="ECO:0000256" key="2">
    <source>
        <dbReference type="SAM" id="Phobius"/>
    </source>
</evidence>
<feature type="region of interest" description="Disordered" evidence="1">
    <location>
        <begin position="90"/>
        <end position="167"/>
    </location>
</feature>
<dbReference type="NCBIfam" id="NF041528">
    <property type="entry name" value="strep_LAETG"/>
    <property type="match status" value="1"/>
</dbReference>
<dbReference type="NCBIfam" id="TIGR01167">
    <property type="entry name" value="LPXTG_anchor"/>
    <property type="match status" value="1"/>
</dbReference>
<feature type="compositionally biased region" description="Low complexity" evidence="1">
    <location>
        <begin position="105"/>
        <end position="156"/>
    </location>
</feature>
<dbReference type="EMBL" id="CP163443">
    <property type="protein sequence ID" value="XDQ57901.1"/>
    <property type="molecule type" value="Genomic_DNA"/>
</dbReference>
<evidence type="ECO:0000256" key="1">
    <source>
        <dbReference type="SAM" id="MobiDB-lite"/>
    </source>
</evidence>
<accession>A0AB39RTK0</accession>
<keyword evidence="2" id="KW-0472">Membrane</keyword>
<name>A0AB39RTK0_9ACTN</name>
<feature type="chain" id="PRO_5044337664" evidence="3">
    <location>
        <begin position="21"/>
        <end position="200"/>
    </location>
</feature>
<keyword evidence="2" id="KW-0812">Transmembrane</keyword>
<gene>
    <name evidence="4" type="ORF">AB5J53_42745</name>
</gene>
<feature type="signal peptide" evidence="3">
    <location>
        <begin position="1"/>
        <end position="20"/>
    </location>
</feature>
<dbReference type="AlphaFoldDB" id="A0AB39RTK0"/>
<organism evidence="4">
    <name type="scientific">Streptomyces sp. R41</name>
    <dbReference type="NCBI Taxonomy" id="3238632"/>
    <lineage>
        <taxon>Bacteria</taxon>
        <taxon>Bacillati</taxon>
        <taxon>Actinomycetota</taxon>
        <taxon>Actinomycetes</taxon>
        <taxon>Kitasatosporales</taxon>
        <taxon>Streptomycetaceae</taxon>
        <taxon>Streptomyces</taxon>
    </lineage>
</organism>
<sequence length="200" mass="19746">MAAASAAAVGVGLTATPASAHTPAWSVTCSQVTVDLTNYTVQVINTVEVTDDGKDLAPLFTFRDELHHTYAIPRHDKPVSIHIVVTAGDGGDTFEDTKTSPVCDTATPSATATSTTPSSTTPASIAPATATSTGTSSSASSAPSSNSPSAAGATPTDSAAPLAETGSSSATPLIAATAGVVVAAGAALLLVARRRRATRP</sequence>
<evidence type="ECO:0000313" key="4">
    <source>
        <dbReference type="EMBL" id="XDQ57901.1"/>
    </source>
</evidence>